<dbReference type="Proteomes" id="UP001320420">
    <property type="component" value="Unassembled WGS sequence"/>
</dbReference>
<comment type="caution">
    <text evidence="6">The sequence shown here is derived from an EMBL/GenBank/DDBJ whole genome shotgun (WGS) entry which is preliminary data.</text>
</comment>
<keyword evidence="5" id="KW-1133">Transmembrane helix</keyword>
<gene>
    <name evidence="6" type="ORF">SLS62_000678</name>
</gene>
<keyword evidence="1 4" id="KW-0349">Heme</keyword>
<dbReference type="PANTHER" id="PTHR24305:SF226">
    <property type="entry name" value="CYTOCHROME P450 MONOOXYGENASE"/>
    <property type="match status" value="1"/>
</dbReference>
<dbReference type="Pfam" id="PF00067">
    <property type="entry name" value="p450"/>
    <property type="match status" value="1"/>
</dbReference>
<dbReference type="SUPFAM" id="SSF48264">
    <property type="entry name" value="Cytochrome P450"/>
    <property type="match status" value="1"/>
</dbReference>
<dbReference type="GO" id="GO:0020037">
    <property type="term" value="F:heme binding"/>
    <property type="evidence" value="ECO:0007669"/>
    <property type="project" value="InterPro"/>
</dbReference>
<dbReference type="PANTHER" id="PTHR24305">
    <property type="entry name" value="CYTOCHROME P450"/>
    <property type="match status" value="1"/>
</dbReference>
<feature type="transmembrane region" description="Helical" evidence="5">
    <location>
        <begin position="210"/>
        <end position="232"/>
    </location>
</feature>
<keyword evidence="3 4" id="KW-0408">Iron</keyword>
<keyword evidence="5" id="KW-0812">Transmembrane</keyword>
<accession>A0AAN9YU65</accession>
<keyword evidence="5" id="KW-0472">Membrane</keyword>
<dbReference type="InterPro" id="IPR002401">
    <property type="entry name" value="Cyt_P450_E_grp-I"/>
</dbReference>
<evidence type="ECO:0008006" key="8">
    <source>
        <dbReference type="Google" id="ProtNLM"/>
    </source>
</evidence>
<evidence type="ECO:0000256" key="4">
    <source>
        <dbReference type="PIRSR" id="PIRSR602401-1"/>
    </source>
</evidence>
<dbReference type="GO" id="GO:0016705">
    <property type="term" value="F:oxidoreductase activity, acting on paired donors, with incorporation or reduction of molecular oxygen"/>
    <property type="evidence" value="ECO:0007669"/>
    <property type="project" value="InterPro"/>
</dbReference>
<evidence type="ECO:0000256" key="3">
    <source>
        <dbReference type="ARBA" id="ARBA00023004"/>
    </source>
</evidence>
<dbReference type="PRINTS" id="PR00463">
    <property type="entry name" value="EP450I"/>
</dbReference>
<evidence type="ECO:0000313" key="6">
    <source>
        <dbReference type="EMBL" id="KAK7757131.1"/>
    </source>
</evidence>
<evidence type="ECO:0000256" key="2">
    <source>
        <dbReference type="ARBA" id="ARBA00022723"/>
    </source>
</evidence>
<protein>
    <recommendedName>
        <fullName evidence="8">Cytochrome P450</fullName>
    </recommendedName>
</protein>
<keyword evidence="7" id="KW-1185">Reference proteome</keyword>
<dbReference type="GO" id="GO:0004497">
    <property type="term" value="F:monooxygenase activity"/>
    <property type="evidence" value="ECO:0007669"/>
    <property type="project" value="InterPro"/>
</dbReference>
<reference evidence="6 7" key="1">
    <citation type="submission" date="2024-02" db="EMBL/GenBank/DDBJ databases">
        <title>De novo assembly and annotation of 12 fungi associated with fruit tree decline syndrome in Ontario, Canada.</title>
        <authorList>
            <person name="Sulman M."/>
            <person name="Ellouze W."/>
            <person name="Ilyukhin E."/>
        </authorList>
    </citation>
    <scope>NUCLEOTIDE SEQUENCE [LARGE SCALE GENOMIC DNA]</scope>
    <source>
        <strain evidence="6 7">M11/M66-122</strain>
    </source>
</reference>
<sequence>MGAFDTVHSVAVVTKDIYLNQRVAKSPLYGLAQLNSKGNVFDTLDIDEHRRKRKIVSQPITERAMREYEPSMIEHVDTFVEQLAASARTSEPVNMTKRCMWLGGDVAGDLGFGYPFKMQTDDNENQWLQGGLALASARINVYMQTPLVHMLEPLIQIIIKQAINKVNGIAATMIQARVAQEKNAKRDLYSFAIDHMGGADLEDSELWAEAFFFILAGGNTTAAVMSGLFFYLSRYPDCYRRLAEEIRTTFAAPDEIRSGEQLRRCEYLRACINEALRLATPNTATMWRRQSPNDQTKEPLVIDGHVVPPGTDIGVNMYSIHRNEAYFPDPFIFRPERWLESSPKQLAIMQKAWAPFTLGAHSCPGKAVAYLELSFTLARTLWEFDFEPAPGALGRIGAGESGRTDGRDKEYEYQLYDTFSAMHYGPVLMFHAREG</sequence>
<evidence type="ECO:0000313" key="7">
    <source>
        <dbReference type="Proteomes" id="UP001320420"/>
    </source>
</evidence>
<organism evidence="6 7">
    <name type="scientific">Diatrype stigma</name>
    <dbReference type="NCBI Taxonomy" id="117547"/>
    <lineage>
        <taxon>Eukaryota</taxon>
        <taxon>Fungi</taxon>
        <taxon>Dikarya</taxon>
        <taxon>Ascomycota</taxon>
        <taxon>Pezizomycotina</taxon>
        <taxon>Sordariomycetes</taxon>
        <taxon>Xylariomycetidae</taxon>
        <taxon>Xylariales</taxon>
        <taxon>Diatrypaceae</taxon>
        <taxon>Diatrype</taxon>
    </lineage>
</organism>
<feature type="binding site" description="axial binding residue" evidence="4">
    <location>
        <position position="363"/>
    </location>
    <ligand>
        <name>heme</name>
        <dbReference type="ChEBI" id="CHEBI:30413"/>
    </ligand>
    <ligandPart>
        <name>Fe</name>
        <dbReference type="ChEBI" id="CHEBI:18248"/>
    </ligandPart>
</feature>
<dbReference type="GO" id="GO:0005506">
    <property type="term" value="F:iron ion binding"/>
    <property type="evidence" value="ECO:0007669"/>
    <property type="project" value="InterPro"/>
</dbReference>
<proteinExistence type="predicted"/>
<dbReference type="AlphaFoldDB" id="A0AAN9YU65"/>
<dbReference type="CDD" id="cd11061">
    <property type="entry name" value="CYP67-like"/>
    <property type="match status" value="1"/>
</dbReference>
<dbReference type="InterPro" id="IPR001128">
    <property type="entry name" value="Cyt_P450"/>
</dbReference>
<dbReference type="InterPro" id="IPR050121">
    <property type="entry name" value="Cytochrome_P450_monoxygenase"/>
</dbReference>
<comment type="cofactor">
    <cofactor evidence="4">
        <name>heme</name>
        <dbReference type="ChEBI" id="CHEBI:30413"/>
    </cofactor>
</comment>
<dbReference type="EMBL" id="JAKJXP020000003">
    <property type="protein sequence ID" value="KAK7757131.1"/>
    <property type="molecule type" value="Genomic_DNA"/>
</dbReference>
<evidence type="ECO:0000256" key="5">
    <source>
        <dbReference type="SAM" id="Phobius"/>
    </source>
</evidence>
<evidence type="ECO:0000256" key="1">
    <source>
        <dbReference type="ARBA" id="ARBA00022617"/>
    </source>
</evidence>
<keyword evidence="2 4" id="KW-0479">Metal-binding</keyword>
<dbReference type="Gene3D" id="1.10.630.10">
    <property type="entry name" value="Cytochrome P450"/>
    <property type="match status" value="1"/>
</dbReference>
<dbReference type="PRINTS" id="PR00385">
    <property type="entry name" value="P450"/>
</dbReference>
<dbReference type="InterPro" id="IPR036396">
    <property type="entry name" value="Cyt_P450_sf"/>
</dbReference>
<name>A0AAN9YU65_9PEZI</name>